<keyword evidence="2 7" id="KW-0812">Transmembrane</keyword>
<keyword evidence="4 10" id="KW-0067">ATP-binding</keyword>
<dbReference type="InterPro" id="IPR027417">
    <property type="entry name" value="P-loop_NTPase"/>
</dbReference>
<reference evidence="10 11" key="1">
    <citation type="submission" date="2023-08" db="EMBL/GenBank/DDBJ databases">
        <title>Complete Genome Sequence of Pseudomonas entomophila TVIN A01.</title>
        <authorList>
            <person name="Shelke T."/>
            <person name="Mahar N.S."/>
            <person name="Gupta I."/>
            <person name="Gupta V."/>
        </authorList>
    </citation>
    <scope>NUCLEOTIDE SEQUENCE [LARGE SCALE GENOMIC DNA]</scope>
    <source>
        <strain evidence="10 11">TVIN-A01</strain>
    </source>
</reference>
<evidence type="ECO:0000256" key="5">
    <source>
        <dbReference type="ARBA" id="ARBA00022989"/>
    </source>
</evidence>
<keyword evidence="3" id="KW-0547">Nucleotide-binding</keyword>
<dbReference type="SUPFAM" id="SSF52540">
    <property type="entry name" value="P-loop containing nucleoside triphosphate hydrolases"/>
    <property type="match status" value="1"/>
</dbReference>
<dbReference type="SUPFAM" id="SSF90123">
    <property type="entry name" value="ABC transporter transmembrane region"/>
    <property type="match status" value="1"/>
</dbReference>
<dbReference type="Gene3D" id="3.40.50.300">
    <property type="entry name" value="P-loop containing nucleotide triphosphate hydrolases"/>
    <property type="match status" value="1"/>
</dbReference>
<evidence type="ECO:0000256" key="7">
    <source>
        <dbReference type="SAM" id="Phobius"/>
    </source>
</evidence>
<dbReference type="InterPro" id="IPR003593">
    <property type="entry name" value="AAA+_ATPase"/>
</dbReference>
<evidence type="ECO:0000259" key="9">
    <source>
        <dbReference type="PROSITE" id="PS50929"/>
    </source>
</evidence>
<dbReference type="Pfam" id="PF00664">
    <property type="entry name" value="ABC_membrane"/>
    <property type="match status" value="1"/>
</dbReference>
<evidence type="ECO:0000256" key="6">
    <source>
        <dbReference type="ARBA" id="ARBA00023136"/>
    </source>
</evidence>
<dbReference type="RefSeq" id="WP_011534561.1">
    <property type="nucleotide sequence ID" value="NZ_CP132921.1"/>
</dbReference>
<dbReference type="PROSITE" id="PS50893">
    <property type="entry name" value="ABC_TRANSPORTER_2"/>
    <property type="match status" value="1"/>
</dbReference>
<evidence type="ECO:0000259" key="8">
    <source>
        <dbReference type="PROSITE" id="PS50893"/>
    </source>
</evidence>
<evidence type="ECO:0000256" key="2">
    <source>
        <dbReference type="ARBA" id="ARBA00022692"/>
    </source>
</evidence>
<feature type="domain" description="ABC transmembrane type-1" evidence="9">
    <location>
        <begin position="22"/>
        <end position="314"/>
    </location>
</feature>
<feature type="transmembrane region" description="Helical" evidence="7">
    <location>
        <begin position="155"/>
        <end position="187"/>
    </location>
</feature>
<proteinExistence type="predicted"/>
<evidence type="ECO:0000313" key="10">
    <source>
        <dbReference type="EMBL" id="WMW08063.1"/>
    </source>
</evidence>
<dbReference type="InterPro" id="IPR036640">
    <property type="entry name" value="ABC1_TM_sf"/>
</dbReference>
<evidence type="ECO:0000256" key="3">
    <source>
        <dbReference type="ARBA" id="ARBA00022741"/>
    </source>
</evidence>
<dbReference type="InterPro" id="IPR011527">
    <property type="entry name" value="ABC1_TM_dom"/>
</dbReference>
<dbReference type="InterPro" id="IPR017871">
    <property type="entry name" value="ABC_transporter-like_CS"/>
</dbReference>
<gene>
    <name evidence="10" type="ORF">RAH46_12190</name>
</gene>
<dbReference type="SMART" id="SM00382">
    <property type="entry name" value="AAA"/>
    <property type="match status" value="1"/>
</dbReference>
<dbReference type="GeneID" id="32806506"/>
<dbReference type="PROSITE" id="PS00211">
    <property type="entry name" value="ABC_TRANSPORTER_1"/>
    <property type="match status" value="1"/>
</dbReference>
<organism evidence="10 11">
    <name type="scientific">Pseudomonas entomophila</name>
    <dbReference type="NCBI Taxonomy" id="312306"/>
    <lineage>
        <taxon>Bacteria</taxon>
        <taxon>Pseudomonadati</taxon>
        <taxon>Pseudomonadota</taxon>
        <taxon>Gammaproteobacteria</taxon>
        <taxon>Pseudomonadales</taxon>
        <taxon>Pseudomonadaceae</taxon>
        <taxon>Pseudomonas</taxon>
    </lineage>
</organism>
<dbReference type="CDD" id="cd07346">
    <property type="entry name" value="ABC_6TM_exporters"/>
    <property type="match status" value="1"/>
</dbReference>
<dbReference type="PANTHER" id="PTHR24221">
    <property type="entry name" value="ATP-BINDING CASSETTE SUB-FAMILY B"/>
    <property type="match status" value="1"/>
</dbReference>
<dbReference type="GO" id="GO:0005524">
    <property type="term" value="F:ATP binding"/>
    <property type="evidence" value="ECO:0007669"/>
    <property type="project" value="UniProtKB-KW"/>
</dbReference>
<dbReference type="InterPro" id="IPR003439">
    <property type="entry name" value="ABC_transporter-like_ATP-bd"/>
</dbReference>
<keyword evidence="5 7" id="KW-1133">Transmembrane helix</keyword>
<feature type="domain" description="ABC transporter" evidence="8">
    <location>
        <begin position="346"/>
        <end position="587"/>
    </location>
</feature>
<accession>A0ABY9QVI3</accession>
<dbReference type="Gene3D" id="1.20.1560.10">
    <property type="entry name" value="ABC transporter type 1, transmembrane domain"/>
    <property type="match status" value="1"/>
</dbReference>
<dbReference type="InterPro" id="IPR039421">
    <property type="entry name" value="Type_1_exporter"/>
</dbReference>
<dbReference type="PROSITE" id="PS50929">
    <property type="entry name" value="ABC_TM1F"/>
    <property type="match status" value="1"/>
</dbReference>
<dbReference type="Proteomes" id="UP001183127">
    <property type="component" value="Chromosome"/>
</dbReference>
<sequence>MPSRHPLLRALAIYREMPWRFALVTTLYIAGNLTLAWQQWLIGHAVDDVGAGRAVTRLADGSLDATLAWHWLWALLAIALARSLLQYAAAVLSLVLSQALLTRLRERILEQVQALHLGYHWRHGMGELVTRTTRDADKVRDALITFWRQIIETPLVVLAAVGLLCWYDLLLGVVPLLLTGVGLGLFVCQTERLVTLDRAVASAYDQVSQDLSEGIGGVRVIKAFGLEGQRIARFSAQVTVFGTHARAALAYASSRIPLPQAVVALGHVWILVYGAHRVAAGQLGIGELVTSLLVATTLVFRIEGIGRVMQTFADARASAERIWQLIDERPAIRSGLGTLPDGPLGLKLEQVRVGTPEAARDLLQGCSLHLRPGEVVALVGATGSGKSLLASLLPRLTDVDGGSVRVGSDRTGWHDVRDIDLNTLRRRVQVLPQESFLFSDSLAANLRLATPEASDSTLREALRLAAAEDVLERLPQGLDTTLGDRGVSLSGGQRQRLCLARALLGAPDILCLDDATSALDAHNERRVLDNLRRQQGRAPTLLLITSRLSTLLLADRVLLLEGGRISASGRHAELAAHNAHYRELLGIEHG</sequence>
<keyword evidence="6 7" id="KW-0472">Membrane</keyword>
<evidence type="ECO:0000256" key="4">
    <source>
        <dbReference type="ARBA" id="ARBA00022840"/>
    </source>
</evidence>
<feature type="transmembrane region" description="Helical" evidence="7">
    <location>
        <begin position="71"/>
        <end position="97"/>
    </location>
</feature>
<dbReference type="EMBL" id="CP132921">
    <property type="protein sequence ID" value="WMW08063.1"/>
    <property type="molecule type" value="Genomic_DNA"/>
</dbReference>
<protein>
    <submittedName>
        <fullName evidence="10">ABC transporter ATP-binding protein</fullName>
    </submittedName>
</protein>
<feature type="transmembrane region" description="Helical" evidence="7">
    <location>
        <begin position="21"/>
        <end position="40"/>
    </location>
</feature>
<evidence type="ECO:0000313" key="11">
    <source>
        <dbReference type="Proteomes" id="UP001183127"/>
    </source>
</evidence>
<dbReference type="Pfam" id="PF00005">
    <property type="entry name" value="ABC_tran"/>
    <property type="match status" value="1"/>
</dbReference>
<dbReference type="PANTHER" id="PTHR24221:SF654">
    <property type="entry name" value="ATP-BINDING CASSETTE SUB-FAMILY B MEMBER 6"/>
    <property type="match status" value="1"/>
</dbReference>
<comment type="subcellular location">
    <subcellularLocation>
        <location evidence="1">Cell membrane</location>
        <topology evidence="1">Multi-pass membrane protein</topology>
    </subcellularLocation>
</comment>
<name>A0ABY9QVI3_9PSED</name>
<evidence type="ECO:0000256" key="1">
    <source>
        <dbReference type="ARBA" id="ARBA00004651"/>
    </source>
</evidence>
<keyword evidence="11" id="KW-1185">Reference proteome</keyword>